<protein>
    <recommendedName>
        <fullName evidence="5">Small secreted protein</fullName>
    </recommendedName>
</protein>
<reference evidence="4" key="1">
    <citation type="submission" date="2019-11" db="EMBL/GenBank/DDBJ databases">
        <title>The complete genome sequence of Saccharopolyspora sp. E2A.</title>
        <authorList>
            <person name="Zhang G."/>
        </authorList>
    </citation>
    <scope>NUCLEOTIDE SEQUENCE [LARGE SCALE GENOMIC DNA]</scope>
    <source>
        <strain evidence="4">E2A</strain>
    </source>
</reference>
<keyword evidence="4" id="KW-1185">Reference proteome</keyword>
<feature type="compositionally biased region" description="Pro residues" evidence="1">
    <location>
        <begin position="205"/>
        <end position="225"/>
    </location>
</feature>
<feature type="compositionally biased region" description="Low complexity" evidence="1">
    <location>
        <begin position="73"/>
        <end position="83"/>
    </location>
</feature>
<evidence type="ECO:0008006" key="5">
    <source>
        <dbReference type="Google" id="ProtNLM"/>
    </source>
</evidence>
<feature type="compositionally biased region" description="Low complexity" evidence="1">
    <location>
        <begin position="22"/>
        <end position="47"/>
    </location>
</feature>
<sequence length="225" mass="23943">MSIRTTSVAALAAVPLVLAGCSQQSQDQSQQAPQQPPAEQQQGQQEGQQGGQQDGVRWVGSLCGLIGGFAQSQQQGPQVDQSSPEAFKQSSIAQIDSAEQSANQTVSELQGLGPSPINGGDKLNSTFQEGFVQVTDVLRSAKGKAEQVDTSNEQAFTQGMTEVQNELKRGEQINFQEQFTEFDRNQELNQAAMQAQECQALMAPPQQPGQPPQQPGGAPQPPPGQ</sequence>
<keyword evidence="2" id="KW-0732">Signal</keyword>
<evidence type="ECO:0000313" key="4">
    <source>
        <dbReference type="Proteomes" id="UP000371041"/>
    </source>
</evidence>
<accession>A0A5Q3Q1J9</accession>
<evidence type="ECO:0000256" key="2">
    <source>
        <dbReference type="SAM" id="SignalP"/>
    </source>
</evidence>
<organism evidence="3 4">
    <name type="scientific">Allosaccharopolyspora coralli</name>
    <dbReference type="NCBI Taxonomy" id="2665642"/>
    <lineage>
        <taxon>Bacteria</taxon>
        <taxon>Bacillati</taxon>
        <taxon>Actinomycetota</taxon>
        <taxon>Actinomycetes</taxon>
        <taxon>Pseudonocardiales</taxon>
        <taxon>Pseudonocardiaceae</taxon>
        <taxon>Allosaccharopolyspora</taxon>
    </lineage>
</organism>
<evidence type="ECO:0000256" key="1">
    <source>
        <dbReference type="SAM" id="MobiDB-lite"/>
    </source>
</evidence>
<feature type="compositionally biased region" description="Polar residues" evidence="1">
    <location>
        <begin position="88"/>
        <end position="108"/>
    </location>
</feature>
<name>A0A5Q3Q1J9_9PSEU</name>
<dbReference type="KEGG" id="sace:GIY23_01525"/>
<dbReference type="PROSITE" id="PS51257">
    <property type="entry name" value="PROKAR_LIPOPROTEIN"/>
    <property type="match status" value="1"/>
</dbReference>
<dbReference type="RefSeq" id="WP_154075020.1">
    <property type="nucleotide sequence ID" value="NZ_CP045929.1"/>
</dbReference>
<feature type="region of interest" description="Disordered" evidence="1">
    <location>
        <begin position="73"/>
        <end position="124"/>
    </location>
</feature>
<dbReference type="AlphaFoldDB" id="A0A5Q3Q1J9"/>
<gene>
    <name evidence="3" type="ORF">GIY23_01525</name>
</gene>
<evidence type="ECO:0000313" key="3">
    <source>
        <dbReference type="EMBL" id="QGK68411.1"/>
    </source>
</evidence>
<dbReference type="EMBL" id="CP045929">
    <property type="protein sequence ID" value="QGK68411.1"/>
    <property type="molecule type" value="Genomic_DNA"/>
</dbReference>
<feature type="region of interest" description="Disordered" evidence="1">
    <location>
        <begin position="22"/>
        <end position="55"/>
    </location>
</feature>
<dbReference type="Proteomes" id="UP000371041">
    <property type="component" value="Chromosome"/>
</dbReference>
<feature type="signal peptide" evidence="2">
    <location>
        <begin position="1"/>
        <end position="19"/>
    </location>
</feature>
<feature type="region of interest" description="Disordered" evidence="1">
    <location>
        <begin position="198"/>
        <end position="225"/>
    </location>
</feature>
<proteinExistence type="predicted"/>
<feature type="chain" id="PRO_5039606967" description="Small secreted protein" evidence="2">
    <location>
        <begin position="20"/>
        <end position="225"/>
    </location>
</feature>